<reference evidence="2" key="1">
    <citation type="submission" date="2020-04" db="EMBL/GenBank/DDBJ databases">
        <authorList>
            <person name="Chiriac C."/>
            <person name="Salcher M."/>
            <person name="Ghai R."/>
            <person name="Kavagutti S V."/>
        </authorList>
    </citation>
    <scope>NUCLEOTIDE SEQUENCE</scope>
</reference>
<dbReference type="EMBL" id="LR796979">
    <property type="protein sequence ID" value="CAB4179057.1"/>
    <property type="molecule type" value="Genomic_DNA"/>
</dbReference>
<evidence type="ECO:0000259" key="1">
    <source>
        <dbReference type="Pfam" id="PF24254"/>
    </source>
</evidence>
<proteinExistence type="predicted"/>
<feature type="domain" description="DUF7455" evidence="1">
    <location>
        <begin position="10"/>
        <end position="60"/>
    </location>
</feature>
<dbReference type="EMBL" id="LR796924">
    <property type="protein sequence ID" value="CAB4175167.1"/>
    <property type="molecule type" value="Genomic_DNA"/>
</dbReference>
<dbReference type="EMBL" id="LR796798">
    <property type="protein sequence ID" value="CAB4167030.1"/>
    <property type="molecule type" value="Genomic_DNA"/>
</dbReference>
<accession>A0A6J5P515</accession>
<evidence type="ECO:0000313" key="2">
    <source>
        <dbReference type="EMBL" id="CAB4167030.1"/>
    </source>
</evidence>
<protein>
    <recommendedName>
        <fullName evidence="1">DUF7455 domain-containing protein</fullName>
    </recommendedName>
</protein>
<evidence type="ECO:0000313" key="7">
    <source>
        <dbReference type="EMBL" id="CAB5231628.1"/>
    </source>
</evidence>
<evidence type="ECO:0000313" key="4">
    <source>
        <dbReference type="EMBL" id="CAB4179057.1"/>
    </source>
</evidence>
<dbReference type="InterPro" id="IPR055878">
    <property type="entry name" value="DUF7455"/>
</dbReference>
<evidence type="ECO:0000313" key="3">
    <source>
        <dbReference type="EMBL" id="CAB4175167.1"/>
    </source>
</evidence>
<evidence type="ECO:0000313" key="6">
    <source>
        <dbReference type="EMBL" id="CAB4193058.1"/>
    </source>
</evidence>
<evidence type="ECO:0000313" key="5">
    <source>
        <dbReference type="EMBL" id="CAB4189073.1"/>
    </source>
</evidence>
<sequence length="67" mass="7382">MTTVVSPQELTALDRCDKCGARGMVRATLRTGELYFCGHHAKETGYTLVQAAIEVYDPEGLFDYGKP</sequence>
<dbReference type="EMBL" id="LR797196">
    <property type="protein sequence ID" value="CAB4193058.1"/>
    <property type="molecule type" value="Genomic_DNA"/>
</dbReference>
<dbReference type="EMBL" id="LR797132">
    <property type="protein sequence ID" value="CAB4189073.1"/>
    <property type="molecule type" value="Genomic_DNA"/>
</dbReference>
<dbReference type="Pfam" id="PF24254">
    <property type="entry name" value="DUF7455"/>
    <property type="match status" value="1"/>
</dbReference>
<dbReference type="EMBL" id="LR798433">
    <property type="protein sequence ID" value="CAB5231628.1"/>
    <property type="molecule type" value="Genomic_DNA"/>
</dbReference>
<name>A0A6J5P515_9CAUD</name>
<gene>
    <name evidence="4" type="ORF">UFOVP1034_29</name>
    <name evidence="5" type="ORF">UFOVP1177_29</name>
    <name evidence="6" type="ORF">UFOVP1243_16</name>
    <name evidence="7" type="ORF">UFOVP1581_129</name>
    <name evidence="2" type="ORF">UFOVP854_129</name>
    <name evidence="3" type="ORF">UFOVP964_129</name>
</gene>
<organism evidence="2">
    <name type="scientific">uncultured Caudovirales phage</name>
    <dbReference type="NCBI Taxonomy" id="2100421"/>
    <lineage>
        <taxon>Viruses</taxon>
        <taxon>Duplodnaviria</taxon>
        <taxon>Heunggongvirae</taxon>
        <taxon>Uroviricota</taxon>
        <taxon>Caudoviricetes</taxon>
        <taxon>Peduoviridae</taxon>
        <taxon>Maltschvirus</taxon>
        <taxon>Maltschvirus maltsch</taxon>
    </lineage>
</organism>